<evidence type="ECO:0000256" key="6">
    <source>
        <dbReference type="PROSITE-ProRule" id="PRU00146"/>
    </source>
</evidence>
<keyword evidence="9" id="KW-1185">Reference proteome</keyword>
<dbReference type="Pfam" id="PF16135">
    <property type="entry name" value="TDBD"/>
    <property type="match status" value="1"/>
</dbReference>
<dbReference type="Pfam" id="PF23209">
    <property type="entry name" value="IDM1_C"/>
    <property type="match status" value="1"/>
</dbReference>
<dbReference type="GO" id="GO:0006357">
    <property type="term" value="P:regulation of transcription by RNA polymerase II"/>
    <property type="evidence" value="ECO:0007669"/>
    <property type="project" value="TreeGrafter"/>
</dbReference>
<feature type="domain" description="PHD-type" evidence="8">
    <location>
        <begin position="235"/>
        <end position="280"/>
    </location>
</feature>
<dbReference type="PROSITE" id="PS01359">
    <property type="entry name" value="ZF_PHD_1"/>
    <property type="match status" value="1"/>
</dbReference>
<dbReference type="PROSITE" id="PS50016">
    <property type="entry name" value="ZF_PHD_2"/>
    <property type="match status" value="1"/>
</dbReference>
<dbReference type="SUPFAM" id="SSF57903">
    <property type="entry name" value="FYVE/PHD zinc finger"/>
    <property type="match status" value="1"/>
</dbReference>
<evidence type="ECO:0000256" key="7">
    <source>
        <dbReference type="SAM" id="MobiDB-lite"/>
    </source>
</evidence>
<dbReference type="InterPro" id="IPR016181">
    <property type="entry name" value="Acyl_CoA_acyltransferase"/>
</dbReference>
<dbReference type="AlphaFoldDB" id="A0A6P5YAW9"/>
<reference evidence="10" key="1">
    <citation type="submission" date="2025-08" db="UniProtKB">
        <authorList>
            <consortium name="RefSeq"/>
        </authorList>
    </citation>
    <scope>IDENTIFICATION</scope>
    <source>
        <tissue evidence="10">Fruit stalk</tissue>
    </source>
</reference>
<evidence type="ECO:0000259" key="8">
    <source>
        <dbReference type="PROSITE" id="PS50016"/>
    </source>
</evidence>
<dbReference type="Gene3D" id="3.30.40.10">
    <property type="entry name" value="Zinc/RING finger domain, C3HC4 (zinc finger)"/>
    <property type="match status" value="1"/>
</dbReference>
<dbReference type="RefSeq" id="XP_022737176.1">
    <property type="nucleotide sequence ID" value="XM_022881441.1"/>
</dbReference>
<dbReference type="InterPro" id="IPR011011">
    <property type="entry name" value="Znf_FYVE_PHD"/>
</dbReference>
<evidence type="ECO:0000256" key="5">
    <source>
        <dbReference type="ARBA" id="ARBA00023242"/>
    </source>
</evidence>
<dbReference type="InterPro" id="IPR042163">
    <property type="entry name" value="PHF12"/>
</dbReference>
<keyword evidence="5" id="KW-0539">Nucleus</keyword>
<dbReference type="InterPro" id="IPR019786">
    <property type="entry name" value="Zinc_finger_PHD-type_CS"/>
</dbReference>
<dbReference type="InterPro" id="IPR001965">
    <property type="entry name" value="Znf_PHD"/>
</dbReference>
<evidence type="ECO:0000256" key="3">
    <source>
        <dbReference type="ARBA" id="ARBA00022771"/>
    </source>
</evidence>
<organism evidence="9 10">
    <name type="scientific">Durio zibethinus</name>
    <name type="common">Durian</name>
    <dbReference type="NCBI Taxonomy" id="66656"/>
    <lineage>
        <taxon>Eukaryota</taxon>
        <taxon>Viridiplantae</taxon>
        <taxon>Streptophyta</taxon>
        <taxon>Embryophyta</taxon>
        <taxon>Tracheophyta</taxon>
        <taxon>Spermatophyta</taxon>
        <taxon>Magnoliopsida</taxon>
        <taxon>eudicotyledons</taxon>
        <taxon>Gunneridae</taxon>
        <taxon>Pentapetalae</taxon>
        <taxon>rosids</taxon>
        <taxon>malvids</taxon>
        <taxon>Malvales</taxon>
        <taxon>Malvaceae</taxon>
        <taxon>Helicteroideae</taxon>
        <taxon>Durio</taxon>
    </lineage>
</organism>
<dbReference type="PANTHER" id="PTHR46309:SF5">
    <property type="entry name" value="GNAT FAMILY ACETYLTRANSFERASE"/>
    <property type="match status" value="1"/>
</dbReference>
<evidence type="ECO:0000256" key="4">
    <source>
        <dbReference type="ARBA" id="ARBA00022833"/>
    </source>
</evidence>
<keyword evidence="3 6" id="KW-0863">Zinc-finger</keyword>
<dbReference type="OrthoDB" id="429143at2759"/>
<proteinExistence type="predicted"/>
<keyword evidence="4" id="KW-0862">Zinc</keyword>
<protein>
    <submittedName>
        <fullName evidence="10">Increased DNA methylation 1-like</fullName>
    </submittedName>
</protein>
<dbReference type="SUPFAM" id="SSF55729">
    <property type="entry name" value="Acyl-CoA N-acyltransferases (Nat)"/>
    <property type="match status" value="1"/>
</dbReference>
<dbReference type="InterPro" id="IPR013083">
    <property type="entry name" value="Znf_RING/FYVE/PHD"/>
</dbReference>
<dbReference type="GO" id="GO:0003714">
    <property type="term" value="F:transcription corepressor activity"/>
    <property type="evidence" value="ECO:0007669"/>
    <property type="project" value="InterPro"/>
</dbReference>
<evidence type="ECO:0000256" key="2">
    <source>
        <dbReference type="ARBA" id="ARBA00022723"/>
    </source>
</evidence>
<gene>
    <name evidence="10" type="primary">LOC111290037</name>
</gene>
<dbReference type="InterPro" id="IPR032308">
    <property type="entry name" value="TDBD"/>
</dbReference>
<dbReference type="GO" id="GO:0008270">
    <property type="term" value="F:zinc ion binding"/>
    <property type="evidence" value="ECO:0007669"/>
    <property type="project" value="UniProtKB-KW"/>
</dbReference>
<comment type="subcellular location">
    <subcellularLocation>
        <location evidence="1">Nucleus</location>
    </subcellularLocation>
</comment>
<dbReference type="PANTHER" id="PTHR46309">
    <property type="entry name" value="PHD FINGER PROTEIN 12"/>
    <property type="match status" value="1"/>
</dbReference>
<dbReference type="SMART" id="SM00249">
    <property type="entry name" value="PHD"/>
    <property type="match status" value="2"/>
</dbReference>
<sequence>MAYNLRNRNLLNTRGTYLGSSGSDNESHDSTHSDPDYVRPPRPPRRPNQNNVRPSSDTMQRSAGAYSGAARSLRNITGIVGRRRPGRPPKARANGQEDRQGSIERHRRRKRTNFSQMPEDKITKRTVLSWLISLGVVEENEVVWYVDAEARNILGEGKVNKEGILCSCCGRQMTVGEFELHSGSPTGKPYEHIYLAGSQLSLLECQKEAWEVRKEEEKPTYNDIQPPPIADDKSDDACMICADGGDLICCERCPSTFHPKCIFMETIPQGDWLCPYCVCKYCGIGDGLLKKCTLCEKLYHCKCGGEMLDLMNSPASLFCGSSCRKIYEGLQRMLGVRNELQDGLCWTLLQRSEKPFDSYADDVYNRVQNNSKIAVAWLVMNECFLSTIDRHTRANIVQSIVYNRGSNLTRINYSGFYTAVLEKNDEIICVASIRVHGERLAEMPFIGTRGEYRRLGMARILENCVESALCALKVEKLVIPSVNQLVGMWIRKYFFSRIEEDRLKKELSQYNMVMFPRTVVKLHKNLVMLPDLNMGPPETNGVL</sequence>
<feature type="compositionally biased region" description="Low complexity" evidence="7">
    <location>
        <begin position="61"/>
        <end position="72"/>
    </location>
</feature>
<dbReference type="GO" id="GO:0005634">
    <property type="term" value="C:nucleus"/>
    <property type="evidence" value="ECO:0007669"/>
    <property type="project" value="UniProtKB-SubCell"/>
</dbReference>
<dbReference type="GeneID" id="111290037"/>
<evidence type="ECO:0000256" key="1">
    <source>
        <dbReference type="ARBA" id="ARBA00004123"/>
    </source>
</evidence>
<evidence type="ECO:0000313" key="9">
    <source>
        <dbReference type="Proteomes" id="UP000515121"/>
    </source>
</evidence>
<feature type="compositionally biased region" description="Basic residues" evidence="7">
    <location>
        <begin position="81"/>
        <end position="90"/>
    </location>
</feature>
<keyword evidence="2" id="KW-0479">Metal-binding</keyword>
<dbReference type="KEGG" id="dzi:111290037"/>
<accession>A0A6P5YAW9</accession>
<dbReference type="InterPro" id="IPR056511">
    <property type="entry name" value="IDM1_C"/>
</dbReference>
<dbReference type="Pfam" id="PF00628">
    <property type="entry name" value="PHD"/>
    <property type="match status" value="1"/>
</dbReference>
<dbReference type="InterPro" id="IPR019787">
    <property type="entry name" value="Znf_PHD-finger"/>
</dbReference>
<evidence type="ECO:0000313" key="10">
    <source>
        <dbReference type="RefSeq" id="XP_022737176.1"/>
    </source>
</evidence>
<feature type="compositionally biased region" description="Basic and acidic residues" evidence="7">
    <location>
        <begin position="25"/>
        <end position="39"/>
    </location>
</feature>
<feature type="compositionally biased region" description="Basic and acidic residues" evidence="7">
    <location>
        <begin position="95"/>
        <end position="104"/>
    </location>
</feature>
<name>A0A6P5YAW9_DURZI</name>
<feature type="region of interest" description="Disordered" evidence="7">
    <location>
        <begin position="13"/>
        <end position="115"/>
    </location>
</feature>
<dbReference type="Proteomes" id="UP000515121">
    <property type="component" value="Unplaced"/>
</dbReference>